<evidence type="ECO:0000313" key="8">
    <source>
        <dbReference type="Proteomes" id="UP001178507"/>
    </source>
</evidence>
<feature type="transmembrane region" description="Helical" evidence="5">
    <location>
        <begin position="290"/>
        <end position="314"/>
    </location>
</feature>
<keyword evidence="5" id="KW-0812">Transmembrane</keyword>
<organism evidence="7 8">
    <name type="scientific">Effrenium voratum</name>
    <dbReference type="NCBI Taxonomy" id="2562239"/>
    <lineage>
        <taxon>Eukaryota</taxon>
        <taxon>Sar</taxon>
        <taxon>Alveolata</taxon>
        <taxon>Dinophyceae</taxon>
        <taxon>Suessiales</taxon>
        <taxon>Symbiodiniaceae</taxon>
        <taxon>Effrenium</taxon>
    </lineage>
</organism>
<dbReference type="AlphaFoldDB" id="A0AA36I981"/>
<accession>A0AA36I981</accession>
<reference evidence="7" key="1">
    <citation type="submission" date="2023-08" db="EMBL/GenBank/DDBJ databases">
        <authorList>
            <person name="Chen Y."/>
            <person name="Shah S."/>
            <person name="Dougan E. K."/>
            <person name="Thang M."/>
            <person name="Chan C."/>
        </authorList>
    </citation>
    <scope>NUCLEOTIDE SEQUENCE</scope>
</reference>
<comment type="similarity">
    <text evidence="1 4">Belongs to the glycosyl hydrolase 5 (cellulase A) family.</text>
</comment>
<evidence type="ECO:0000256" key="5">
    <source>
        <dbReference type="SAM" id="Phobius"/>
    </source>
</evidence>
<keyword evidence="5" id="KW-1133">Transmembrane helix</keyword>
<dbReference type="PANTHER" id="PTHR31263:SF0">
    <property type="entry name" value="CELLULASE FAMILY PROTEIN (AFU_ORTHOLOGUE AFUA_5G14560)"/>
    <property type="match status" value="1"/>
</dbReference>
<gene>
    <name evidence="7" type="ORF">EVOR1521_LOCUS10476</name>
</gene>
<dbReference type="SUPFAM" id="SSF51445">
    <property type="entry name" value="(Trans)glycosidases"/>
    <property type="match status" value="1"/>
</dbReference>
<dbReference type="GO" id="GO:0000272">
    <property type="term" value="P:polysaccharide catabolic process"/>
    <property type="evidence" value="ECO:0007669"/>
    <property type="project" value="InterPro"/>
</dbReference>
<dbReference type="Proteomes" id="UP001178507">
    <property type="component" value="Unassembled WGS sequence"/>
</dbReference>
<evidence type="ECO:0000256" key="4">
    <source>
        <dbReference type="RuleBase" id="RU361153"/>
    </source>
</evidence>
<dbReference type="InterPro" id="IPR001547">
    <property type="entry name" value="Glyco_hydro_5"/>
</dbReference>
<evidence type="ECO:0000259" key="6">
    <source>
        <dbReference type="Pfam" id="PF00150"/>
    </source>
</evidence>
<dbReference type="InterPro" id="IPR017853">
    <property type="entry name" value="GH"/>
</dbReference>
<keyword evidence="5" id="KW-0472">Membrane</keyword>
<evidence type="ECO:0000256" key="1">
    <source>
        <dbReference type="ARBA" id="ARBA00005641"/>
    </source>
</evidence>
<evidence type="ECO:0000256" key="3">
    <source>
        <dbReference type="ARBA" id="ARBA00023295"/>
    </source>
</evidence>
<evidence type="ECO:0000313" key="7">
    <source>
        <dbReference type="EMBL" id="CAJ1383330.1"/>
    </source>
</evidence>
<dbReference type="EMBL" id="CAUJNA010001003">
    <property type="protein sequence ID" value="CAJ1383330.1"/>
    <property type="molecule type" value="Genomic_DNA"/>
</dbReference>
<dbReference type="GO" id="GO:0004553">
    <property type="term" value="F:hydrolase activity, hydrolyzing O-glycosyl compounds"/>
    <property type="evidence" value="ECO:0007669"/>
    <property type="project" value="InterPro"/>
</dbReference>
<dbReference type="Gene3D" id="3.20.20.80">
    <property type="entry name" value="Glycosidases"/>
    <property type="match status" value="1"/>
</dbReference>
<comment type="caution">
    <text evidence="7">The sequence shown here is derived from an EMBL/GenBank/DDBJ whole genome shotgun (WGS) entry which is preliminary data.</text>
</comment>
<keyword evidence="2 4" id="KW-0378">Hydrolase</keyword>
<keyword evidence="8" id="KW-1185">Reference proteome</keyword>
<dbReference type="Pfam" id="PF00150">
    <property type="entry name" value="Cellulase"/>
    <property type="match status" value="1"/>
</dbReference>
<protein>
    <recommendedName>
        <fullName evidence="6">Glycoside hydrolase family 5 domain-containing protein</fullName>
    </recommendedName>
</protein>
<feature type="transmembrane region" description="Helical" evidence="5">
    <location>
        <begin position="253"/>
        <end position="278"/>
    </location>
</feature>
<keyword evidence="3 4" id="KW-0326">Glycosidase</keyword>
<name>A0AA36I981_9DINO</name>
<proteinExistence type="inferred from homology"/>
<feature type="domain" description="Glycoside hydrolase family 5" evidence="6">
    <location>
        <begin position="9"/>
        <end position="204"/>
    </location>
</feature>
<feature type="transmembrane region" description="Helical" evidence="5">
    <location>
        <begin position="222"/>
        <end position="241"/>
    </location>
</feature>
<sequence>MVPDLDKLAGRVADLGFNCVRLCYSTENHLSNPVVADRDVAANPRLKGQRFMEVFEATVKALTDKGLMVILNNHISRSGWCCNVKQDEGFWYTEQWPEDMWLRSMVEMTKLFRDNSLVVAFDIRNEPHDIPGRLMTWGDGNPATDWAMAAERAGNAILAVNPDMLIVVSALCFCMDLRPVKSHPIRFNIPNRLVYEAHNYIEFQIATLFSNNFISWREVGDIALYVLVALVVVDVLMLYVWNRIGRPRPRKSTLLALISGWAAFFLAVIAGICAYAYHFYIAYCSYVARYYLLPATVGCSVACLALLLLGIWAARFGLRTRDQRAVRGAPGGLRRCRGALRVRQ</sequence>
<dbReference type="PANTHER" id="PTHR31263">
    <property type="entry name" value="CELLULASE FAMILY PROTEIN (AFU_ORTHOLOGUE AFUA_5G14560)"/>
    <property type="match status" value="1"/>
</dbReference>
<evidence type="ECO:0000256" key="2">
    <source>
        <dbReference type="ARBA" id="ARBA00022801"/>
    </source>
</evidence>